<name>A0A7J9ANF8_9ROSI</name>
<proteinExistence type="predicted"/>
<dbReference type="InterPro" id="IPR053151">
    <property type="entry name" value="RNase_H-like"/>
</dbReference>
<dbReference type="PANTHER" id="PTHR47723">
    <property type="entry name" value="OS05G0353850 PROTEIN"/>
    <property type="match status" value="1"/>
</dbReference>
<dbReference type="GO" id="GO:0003676">
    <property type="term" value="F:nucleic acid binding"/>
    <property type="evidence" value="ECO:0007669"/>
    <property type="project" value="InterPro"/>
</dbReference>
<reference evidence="2 3" key="1">
    <citation type="journal article" date="2019" name="Genome Biol. Evol.">
        <title>Insights into the evolution of the New World diploid cottons (Gossypium, subgenus Houzingenia) based on genome sequencing.</title>
        <authorList>
            <person name="Grover C.E."/>
            <person name="Arick M.A. 2nd"/>
            <person name="Thrash A."/>
            <person name="Conover J.L."/>
            <person name="Sanders W.S."/>
            <person name="Peterson D.G."/>
            <person name="Frelichowski J.E."/>
            <person name="Scheffler J.A."/>
            <person name="Scheffler B.E."/>
            <person name="Wendel J.F."/>
        </authorList>
    </citation>
    <scope>NUCLEOTIDE SEQUENCE [LARGE SCALE GENOMIC DNA]</scope>
    <source>
        <strain evidence="2">4</strain>
        <tissue evidence="2">Leaf</tissue>
    </source>
</reference>
<dbReference type="EMBL" id="JABEZV010000011">
    <property type="protein sequence ID" value="MBA0725553.1"/>
    <property type="molecule type" value="Genomic_DNA"/>
</dbReference>
<dbReference type="Pfam" id="PF13456">
    <property type="entry name" value="RVT_3"/>
    <property type="match status" value="1"/>
</dbReference>
<evidence type="ECO:0000313" key="2">
    <source>
        <dbReference type="EMBL" id="MBA0725553.1"/>
    </source>
</evidence>
<keyword evidence="3" id="KW-1185">Reference proteome</keyword>
<evidence type="ECO:0000313" key="3">
    <source>
        <dbReference type="Proteomes" id="UP000593574"/>
    </source>
</evidence>
<dbReference type="PANTHER" id="PTHR47723:SF19">
    <property type="entry name" value="POLYNUCLEOTIDYL TRANSFERASE, RIBONUCLEASE H-LIKE SUPERFAMILY PROTEIN"/>
    <property type="match status" value="1"/>
</dbReference>
<dbReference type="GO" id="GO:0004523">
    <property type="term" value="F:RNA-DNA hybrid ribonuclease activity"/>
    <property type="evidence" value="ECO:0007669"/>
    <property type="project" value="InterPro"/>
</dbReference>
<dbReference type="Proteomes" id="UP000593574">
    <property type="component" value="Unassembled WGS sequence"/>
</dbReference>
<dbReference type="InterPro" id="IPR002156">
    <property type="entry name" value="RNaseH_domain"/>
</dbReference>
<accession>A0A7J9ANF8</accession>
<comment type="caution">
    <text evidence="2">The sequence shown here is derived from an EMBL/GenBank/DDBJ whole genome shotgun (WGS) entry which is preliminary data.</text>
</comment>
<sequence>VAGIIAFAKLVTLANNKRSQQNDLGRSFNCWQSPPNDWCKLNMDGSRHLITGQASAGEIMDGLGIAWKRGVKQLLVESDCLVAVNMLNGQIDETEGSLARIVRKLLVRD</sequence>
<evidence type="ECO:0000259" key="1">
    <source>
        <dbReference type="Pfam" id="PF13456"/>
    </source>
</evidence>
<feature type="non-terminal residue" evidence="2">
    <location>
        <position position="1"/>
    </location>
</feature>
<feature type="domain" description="RNase H type-1" evidence="1">
    <location>
        <begin position="51"/>
        <end position="104"/>
    </location>
</feature>
<organism evidence="2 3">
    <name type="scientific">Gossypium laxum</name>
    <dbReference type="NCBI Taxonomy" id="34288"/>
    <lineage>
        <taxon>Eukaryota</taxon>
        <taxon>Viridiplantae</taxon>
        <taxon>Streptophyta</taxon>
        <taxon>Embryophyta</taxon>
        <taxon>Tracheophyta</taxon>
        <taxon>Spermatophyta</taxon>
        <taxon>Magnoliopsida</taxon>
        <taxon>eudicotyledons</taxon>
        <taxon>Gunneridae</taxon>
        <taxon>Pentapetalae</taxon>
        <taxon>rosids</taxon>
        <taxon>malvids</taxon>
        <taxon>Malvales</taxon>
        <taxon>Malvaceae</taxon>
        <taxon>Malvoideae</taxon>
        <taxon>Gossypium</taxon>
    </lineage>
</organism>
<protein>
    <recommendedName>
        <fullName evidence="1">RNase H type-1 domain-containing protein</fullName>
    </recommendedName>
</protein>
<gene>
    <name evidence="2" type="ORF">Golax_022133</name>
</gene>
<dbReference type="AlphaFoldDB" id="A0A7J9ANF8"/>